<organism evidence="1 2">
    <name type="scientific">Gimesia chilikensis</name>
    <dbReference type="NCBI Taxonomy" id="2605989"/>
    <lineage>
        <taxon>Bacteria</taxon>
        <taxon>Pseudomonadati</taxon>
        <taxon>Planctomycetota</taxon>
        <taxon>Planctomycetia</taxon>
        <taxon>Planctomycetales</taxon>
        <taxon>Planctomycetaceae</taxon>
        <taxon>Gimesia</taxon>
    </lineage>
</organism>
<protein>
    <submittedName>
        <fullName evidence="1">Uncharacterized protein</fullName>
    </submittedName>
</protein>
<reference evidence="1 2" key="1">
    <citation type="submission" date="2019-02" db="EMBL/GenBank/DDBJ databases">
        <title>Deep-cultivation of Planctomycetes and their phenomic and genomic characterization uncovers novel biology.</title>
        <authorList>
            <person name="Wiegand S."/>
            <person name="Jogler M."/>
            <person name="Boedeker C."/>
            <person name="Pinto D."/>
            <person name="Vollmers J."/>
            <person name="Rivas-Marin E."/>
            <person name="Kohn T."/>
            <person name="Peeters S.H."/>
            <person name="Heuer A."/>
            <person name="Rast P."/>
            <person name="Oberbeckmann S."/>
            <person name="Bunk B."/>
            <person name="Jeske O."/>
            <person name="Meyerdierks A."/>
            <person name="Storesund J.E."/>
            <person name="Kallscheuer N."/>
            <person name="Luecker S."/>
            <person name="Lage O.M."/>
            <person name="Pohl T."/>
            <person name="Merkel B.J."/>
            <person name="Hornburger P."/>
            <person name="Mueller R.-W."/>
            <person name="Bruemmer F."/>
            <person name="Labrenz M."/>
            <person name="Spormann A.M."/>
            <person name="Op den Camp H."/>
            <person name="Overmann J."/>
            <person name="Amann R."/>
            <person name="Jetten M.S.M."/>
            <person name="Mascher T."/>
            <person name="Medema M.H."/>
            <person name="Devos D.P."/>
            <person name="Kaster A.-K."/>
            <person name="Ovreas L."/>
            <person name="Rohde M."/>
            <person name="Galperin M.Y."/>
            <person name="Jogler C."/>
        </authorList>
    </citation>
    <scope>NUCLEOTIDE SEQUENCE [LARGE SCALE GENOMIC DNA]</scope>
    <source>
        <strain evidence="1 2">V6</strain>
    </source>
</reference>
<dbReference type="EMBL" id="CP036347">
    <property type="protein sequence ID" value="QDU05435.1"/>
    <property type="molecule type" value="Genomic_DNA"/>
</dbReference>
<dbReference type="Proteomes" id="UP000320722">
    <property type="component" value="Chromosome"/>
</dbReference>
<dbReference type="AlphaFoldDB" id="A0A517WJK8"/>
<evidence type="ECO:0000313" key="2">
    <source>
        <dbReference type="Proteomes" id="UP000320722"/>
    </source>
</evidence>
<name>A0A517WJK8_9PLAN</name>
<evidence type="ECO:0000313" key="1">
    <source>
        <dbReference type="EMBL" id="QDU05435.1"/>
    </source>
</evidence>
<accession>A0A517WJK8</accession>
<gene>
    <name evidence="1" type="ORF">V6x_51720</name>
</gene>
<dbReference type="RefSeq" id="WP_145043738.1">
    <property type="nucleotide sequence ID" value="NZ_CP036347.1"/>
</dbReference>
<sequence>MMTTEQLLKTFLSTIVSLVPSILALYLVLKGRSEVSTSKKSGPQKKDAWLNTKLSESVLSGTDLLNVDKPLSRIVSNTYYQSLRKELFLLSISGFFPFILTFVKIALANPDLHNDSSKNIAFACLSPLGIIALIHFIITTKVLMIKDKDFYQKHKNNPPGAFKILARLNYVMLIVVALAAFIVNYVTLPYQENASTAIQIEQP</sequence>
<proteinExistence type="predicted"/>
<accession>A0A5A8B2D9</accession>